<keyword evidence="2" id="KW-1185">Reference proteome</keyword>
<dbReference type="RefSeq" id="WP_204119449.1">
    <property type="nucleotide sequence ID" value="NZ_BOLV01000015.1"/>
</dbReference>
<dbReference type="Proteomes" id="UP001597199">
    <property type="component" value="Unassembled WGS sequence"/>
</dbReference>
<evidence type="ECO:0000313" key="2">
    <source>
        <dbReference type="Proteomes" id="UP001597199"/>
    </source>
</evidence>
<dbReference type="EMBL" id="JBHTOA010000020">
    <property type="protein sequence ID" value="MFD1398576.1"/>
    <property type="molecule type" value="Genomic_DNA"/>
</dbReference>
<name>A0ABW4BEC0_9LACO</name>
<sequence>MNKNRDLKLIIERLQPHFHRRSQVRYAILVTNDPYDHTYNFFFNEYPTAHRQRSIPLHSVTGSLTELEALVQALRHSVNFSLEFTGFAGLRWPSSDRLIEPKRERAE</sequence>
<evidence type="ECO:0000313" key="1">
    <source>
        <dbReference type="EMBL" id="MFD1398576.1"/>
    </source>
</evidence>
<gene>
    <name evidence="1" type="ORF">ACFQ41_04585</name>
</gene>
<accession>A0ABW4BEC0</accession>
<organism evidence="1 2">
    <name type="scientific">Lacticaseibacillus suilingensis</name>
    <dbReference type="NCBI Taxonomy" id="2799577"/>
    <lineage>
        <taxon>Bacteria</taxon>
        <taxon>Bacillati</taxon>
        <taxon>Bacillota</taxon>
        <taxon>Bacilli</taxon>
        <taxon>Lactobacillales</taxon>
        <taxon>Lactobacillaceae</taxon>
        <taxon>Lacticaseibacillus</taxon>
    </lineage>
</organism>
<comment type="caution">
    <text evidence="1">The sequence shown here is derived from an EMBL/GenBank/DDBJ whole genome shotgun (WGS) entry which is preliminary data.</text>
</comment>
<proteinExistence type="predicted"/>
<reference evidence="2" key="1">
    <citation type="journal article" date="2019" name="Int. J. Syst. Evol. Microbiol.">
        <title>The Global Catalogue of Microorganisms (GCM) 10K type strain sequencing project: providing services to taxonomists for standard genome sequencing and annotation.</title>
        <authorList>
            <consortium name="The Broad Institute Genomics Platform"/>
            <consortium name="The Broad Institute Genome Sequencing Center for Infectious Disease"/>
            <person name="Wu L."/>
            <person name="Ma J."/>
        </authorList>
    </citation>
    <scope>NUCLEOTIDE SEQUENCE [LARGE SCALE GENOMIC DNA]</scope>
    <source>
        <strain evidence="2">CCM 9110</strain>
    </source>
</reference>
<protein>
    <submittedName>
        <fullName evidence="1">Acetyl-CoA carboxylase</fullName>
    </submittedName>
</protein>